<dbReference type="Gene3D" id="3.40.140.10">
    <property type="entry name" value="Cytidine Deaminase, domain 2"/>
    <property type="match status" value="1"/>
</dbReference>
<name>A0A086P7S8_SPHHM</name>
<organism evidence="7 8">
    <name type="scientific">Sphingobium herbicidovorans (strain ATCC 700291 / DSM 11019 / CCUG 56400 / KCTC 2939 / LMG 18315 / NBRC 16415 / MH)</name>
    <name type="common">Sphingomonas herbicidovorans</name>
    <dbReference type="NCBI Taxonomy" id="1219045"/>
    <lineage>
        <taxon>Bacteria</taxon>
        <taxon>Pseudomonadati</taxon>
        <taxon>Pseudomonadota</taxon>
        <taxon>Alphaproteobacteria</taxon>
        <taxon>Sphingomonadales</taxon>
        <taxon>Sphingomonadaceae</taxon>
        <taxon>Sphingobium</taxon>
    </lineage>
</organism>
<keyword evidence="8" id="KW-1185">Reference proteome</keyword>
<keyword evidence="1" id="KW-0645">Protease</keyword>
<dbReference type="AlphaFoldDB" id="A0A086P7S8"/>
<dbReference type="SUPFAM" id="SSF102712">
    <property type="entry name" value="JAB1/MPN domain"/>
    <property type="match status" value="1"/>
</dbReference>
<dbReference type="EMBL" id="JFZA02000028">
    <property type="protein sequence ID" value="KFG89446.1"/>
    <property type="molecule type" value="Genomic_DNA"/>
</dbReference>
<dbReference type="PANTHER" id="PTHR30471:SF3">
    <property type="entry name" value="UPF0758 PROTEIN YEES-RELATED"/>
    <property type="match status" value="1"/>
</dbReference>
<evidence type="ECO:0000256" key="4">
    <source>
        <dbReference type="ARBA" id="ARBA00022833"/>
    </source>
</evidence>
<evidence type="ECO:0000313" key="8">
    <source>
        <dbReference type="Proteomes" id="UP000024284"/>
    </source>
</evidence>
<dbReference type="InterPro" id="IPR025657">
    <property type="entry name" value="RadC_JAB"/>
</dbReference>
<evidence type="ECO:0000259" key="6">
    <source>
        <dbReference type="PROSITE" id="PS50249"/>
    </source>
</evidence>
<dbReference type="InterPro" id="IPR037518">
    <property type="entry name" value="MPN"/>
</dbReference>
<evidence type="ECO:0000256" key="3">
    <source>
        <dbReference type="ARBA" id="ARBA00022801"/>
    </source>
</evidence>
<dbReference type="GO" id="GO:0008237">
    <property type="term" value="F:metallopeptidase activity"/>
    <property type="evidence" value="ECO:0007669"/>
    <property type="project" value="UniProtKB-KW"/>
</dbReference>
<dbReference type="Gene3D" id="1.10.10.10">
    <property type="entry name" value="Winged helix-like DNA-binding domain superfamily/Winged helix DNA-binding domain"/>
    <property type="match status" value="1"/>
</dbReference>
<feature type="domain" description="MPN" evidence="6">
    <location>
        <begin position="35"/>
        <end position="157"/>
    </location>
</feature>
<keyword evidence="2" id="KW-0479">Metal-binding</keyword>
<evidence type="ECO:0000256" key="1">
    <source>
        <dbReference type="ARBA" id="ARBA00022670"/>
    </source>
</evidence>
<dbReference type="RefSeq" id="WP_169802885.1">
    <property type="nucleotide sequence ID" value="NZ_BCZD01000040.1"/>
</dbReference>
<dbReference type="Proteomes" id="UP000024284">
    <property type="component" value="Unassembled WGS sequence"/>
</dbReference>
<gene>
    <name evidence="7" type="ORF">BV98_002775</name>
</gene>
<evidence type="ECO:0000313" key="7">
    <source>
        <dbReference type="EMBL" id="KFG89446.1"/>
    </source>
</evidence>
<dbReference type="STRING" id="76947.GCA_002080435_00156"/>
<keyword evidence="5" id="KW-0482">Metalloprotease</keyword>
<dbReference type="GO" id="GO:0046872">
    <property type="term" value="F:metal ion binding"/>
    <property type="evidence" value="ECO:0007669"/>
    <property type="project" value="UniProtKB-KW"/>
</dbReference>
<dbReference type="Pfam" id="PF04002">
    <property type="entry name" value="RadC"/>
    <property type="match status" value="1"/>
</dbReference>
<reference evidence="7" key="1">
    <citation type="submission" date="2014-08" db="EMBL/GenBank/DDBJ databases">
        <title>Draft genome sequences of Sphingobium herbicidovorans.</title>
        <authorList>
            <person name="Gan H.M."/>
            <person name="Gan H.Y."/>
            <person name="Savka M.A."/>
        </authorList>
    </citation>
    <scope>NUCLEOTIDE SEQUENCE [LARGE SCALE GENOMIC DNA]</scope>
    <source>
        <strain evidence="7">NBRC 16415</strain>
    </source>
</reference>
<sequence>MAAVLCDWPEVGSFLVTLRDTMFDGMRSDLRAGRIDPFDPALRRYLIASMGSLPDERLRVLFLDTAHGLIADEQMQHGTLCHLAIYPRTIFRRALEHNAAAIILVHNHPGGDATPSEDDIEATRKLDQIGRALDVEVLDHIIVTPTRLHHIICERRSAARRANPASFTLRSEVLPEDEAIDRACRNAETVLRRRILRRQLVGSAELFGEPAWDMLIDLFIHECKGQQLSMSSLCATAGIPTSSAMKLAQRLCEAGILERTPDLFDGRRTLMKIAPEVGHRLRAYFAEGTE</sequence>
<dbReference type="PANTHER" id="PTHR30471">
    <property type="entry name" value="DNA REPAIR PROTEIN RADC"/>
    <property type="match status" value="1"/>
</dbReference>
<evidence type="ECO:0000256" key="2">
    <source>
        <dbReference type="ARBA" id="ARBA00022723"/>
    </source>
</evidence>
<evidence type="ECO:0000256" key="5">
    <source>
        <dbReference type="ARBA" id="ARBA00023049"/>
    </source>
</evidence>
<proteinExistence type="predicted"/>
<dbReference type="PROSITE" id="PS50249">
    <property type="entry name" value="MPN"/>
    <property type="match status" value="1"/>
</dbReference>
<dbReference type="InterPro" id="IPR036390">
    <property type="entry name" value="WH_DNA-bd_sf"/>
</dbReference>
<comment type="caution">
    <text evidence="7">The sequence shown here is derived from an EMBL/GenBank/DDBJ whole genome shotgun (WGS) entry which is preliminary data.</text>
</comment>
<dbReference type="eggNOG" id="COG2003">
    <property type="taxonomic scope" value="Bacteria"/>
</dbReference>
<dbReference type="SUPFAM" id="SSF46785">
    <property type="entry name" value="Winged helix' DNA-binding domain"/>
    <property type="match status" value="1"/>
</dbReference>
<dbReference type="InterPro" id="IPR001405">
    <property type="entry name" value="UPF0758"/>
</dbReference>
<dbReference type="CDD" id="cd08071">
    <property type="entry name" value="MPN_DUF2466"/>
    <property type="match status" value="1"/>
</dbReference>
<dbReference type="eggNOG" id="COG1846">
    <property type="taxonomic scope" value="Bacteria"/>
</dbReference>
<dbReference type="InterPro" id="IPR036388">
    <property type="entry name" value="WH-like_DNA-bd_sf"/>
</dbReference>
<protein>
    <submittedName>
        <fullName evidence="7">DNA repair protein RadC</fullName>
    </submittedName>
</protein>
<keyword evidence="3" id="KW-0378">Hydrolase</keyword>
<accession>A0A086P7S8</accession>
<dbReference type="PATRIC" id="fig|1219045.3.peg.2812"/>
<dbReference type="GO" id="GO:0006508">
    <property type="term" value="P:proteolysis"/>
    <property type="evidence" value="ECO:0007669"/>
    <property type="project" value="UniProtKB-KW"/>
</dbReference>
<keyword evidence="4" id="KW-0862">Zinc</keyword>